<evidence type="ECO:0000256" key="7">
    <source>
        <dbReference type="RuleBase" id="RU362119"/>
    </source>
</evidence>
<dbReference type="GO" id="GO:0009166">
    <property type="term" value="P:nucleotide catabolic process"/>
    <property type="evidence" value="ECO:0007669"/>
    <property type="project" value="InterPro"/>
</dbReference>
<dbReference type="GO" id="GO:0008253">
    <property type="term" value="F:5'-nucleotidase activity"/>
    <property type="evidence" value="ECO:0007669"/>
    <property type="project" value="TreeGrafter"/>
</dbReference>
<dbReference type="PROSITE" id="PS00785">
    <property type="entry name" value="5_NUCLEOTIDASE_1"/>
    <property type="match status" value="1"/>
</dbReference>
<gene>
    <name evidence="15" type="ORF">G8130_003433</name>
    <name evidence="14" type="ORF">G8170_003417</name>
    <name evidence="10" type="ORF">G8M02_003640</name>
    <name evidence="11" type="ORF">G8N67_003072</name>
    <name evidence="16" type="ORF">G8T52_002736</name>
    <name evidence="13" type="ORF">G8W42_003349</name>
    <name evidence="12" type="ORF">G9A52_003542</name>
</gene>
<dbReference type="Gene3D" id="3.90.780.10">
    <property type="entry name" value="5'-Nucleotidase, C-terminal domain"/>
    <property type="match status" value="1"/>
</dbReference>
<accession>A0A762VBI3</accession>
<dbReference type="SUPFAM" id="SSF56300">
    <property type="entry name" value="Metallo-dependent phosphatases"/>
    <property type="match status" value="1"/>
</dbReference>
<reference evidence="16" key="1">
    <citation type="journal article" date="2018" name="Genome Biol.">
        <title>SKESA: strategic k-mer extension for scrupulous assemblies.</title>
        <authorList>
            <person name="Souvorov A."/>
            <person name="Agarwala R."/>
            <person name="Lipman D.J."/>
        </authorList>
    </citation>
    <scope>NUCLEOTIDE SEQUENCE</scope>
    <source>
        <strain evidence="16">MA.00-03336</strain>
        <strain evidence="15">MA.01-00718</strain>
        <strain evidence="13">MA.01-00719</strain>
        <strain evidence="11">MA.98-00962</strain>
        <strain evidence="10">MA.98-00963</strain>
        <strain evidence="12">MA.98-00964</strain>
        <strain evidence="14">MA.99-01069</strain>
    </source>
</reference>
<comment type="caution">
    <text evidence="16">The sequence shown here is derived from an EMBL/GenBank/DDBJ whole genome shotgun (WGS) entry which is preliminary data.</text>
</comment>
<dbReference type="InterPro" id="IPR006179">
    <property type="entry name" value="5_nucleotidase/apyrase"/>
</dbReference>
<organism evidence="16">
    <name type="scientific">Salmonella enterica</name>
    <name type="common">Salmonella choleraesuis</name>
    <dbReference type="NCBI Taxonomy" id="28901"/>
    <lineage>
        <taxon>Bacteria</taxon>
        <taxon>Pseudomonadati</taxon>
        <taxon>Pseudomonadota</taxon>
        <taxon>Gammaproteobacteria</taxon>
        <taxon>Enterobacterales</taxon>
        <taxon>Enterobacteriaceae</taxon>
        <taxon>Salmonella</taxon>
    </lineage>
</organism>
<dbReference type="EMBL" id="DAAYEK010000007">
    <property type="protein sequence ID" value="HAG3853595.1"/>
    <property type="molecule type" value="Genomic_DNA"/>
</dbReference>
<dbReference type="EMBL" id="DAAVKP010000006">
    <property type="protein sequence ID" value="HAF5251203.1"/>
    <property type="molecule type" value="Genomic_DNA"/>
</dbReference>
<dbReference type="InterPro" id="IPR004843">
    <property type="entry name" value="Calcineurin-like_PHP"/>
</dbReference>
<reference evidence="16" key="2">
    <citation type="submission" date="2020-02" db="EMBL/GenBank/DDBJ databases">
        <authorList>
            <consortium name="NCBI Pathogen Detection Project"/>
        </authorList>
    </citation>
    <scope>NUCLEOTIDE SEQUENCE</scope>
    <source>
        <strain evidence="16">MA.00-03336</strain>
        <strain evidence="15">MA.01-00718</strain>
        <strain evidence="13">MA.01-00719</strain>
        <strain evidence="11">MA.98-00962</strain>
        <strain evidence="10">MA.98-00963</strain>
        <strain evidence="12">MA.98-00964</strain>
        <strain evidence="14">MA.99-01069</strain>
    </source>
</reference>
<dbReference type="GO" id="GO:0046872">
    <property type="term" value="F:metal ion binding"/>
    <property type="evidence" value="ECO:0007669"/>
    <property type="project" value="UniProtKB-KW"/>
</dbReference>
<dbReference type="EMBL" id="DAAYFV010000009">
    <property type="protein sequence ID" value="HAG4016129.1"/>
    <property type="molecule type" value="Genomic_DNA"/>
</dbReference>
<keyword evidence="6" id="KW-0574">Periplasm</keyword>
<dbReference type="EMBL" id="DAAYFR010000007">
    <property type="protein sequence ID" value="HAG4002732.1"/>
    <property type="molecule type" value="Genomic_DNA"/>
</dbReference>
<keyword evidence="7 16" id="KW-0378">Hydrolase</keyword>
<dbReference type="NCBIfam" id="NF007109">
    <property type="entry name" value="PRK09558.1"/>
    <property type="match status" value="1"/>
</dbReference>
<dbReference type="InterPro" id="IPR006146">
    <property type="entry name" value="5'-Nucleotdase_CS"/>
</dbReference>
<dbReference type="GO" id="GO:0000166">
    <property type="term" value="F:nucleotide binding"/>
    <property type="evidence" value="ECO:0007669"/>
    <property type="project" value="UniProtKB-KW"/>
</dbReference>
<evidence type="ECO:0000313" key="11">
    <source>
        <dbReference type="EMBL" id="HAF4934042.1"/>
    </source>
</evidence>
<dbReference type="InterPro" id="IPR008334">
    <property type="entry name" value="5'-Nucleotdase_C"/>
</dbReference>
<dbReference type="CDD" id="cd07405">
    <property type="entry name" value="MPP_UshA_N"/>
    <property type="match status" value="1"/>
</dbReference>
<dbReference type="PANTHER" id="PTHR11575">
    <property type="entry name" value="5'-NUCLEOTIDASE-RELATED"/>
    <property type="match status" value="1"/>
</dbReference>
<keyword evidence="4 7" id="KW-0732">Signal</keyword>
<dbReference type="InterPro" id="IPR036907">
    <property type="entry name" value="5'-Nucleotdase_C_sf"/>
</dbReference>
<dbReference type="EMBL" id="DAAYBM010000006">
    <property type="protein sequence ID" value="HAG3490347.1"/>
    <property type="molecule type" value="Genomic_DNA"/>
</dbReference>
<keyword evidence="3" id="KW-0479">Metal-binding</keyword>
<sequence>MKFLKRGVALALLAAFALTTQPAQAYEKDKTYKITILHTNDHHGHFWRSEYGEYGLAAQKTLVDSIRKEVAQEGGSVLLLSGGDINTGVPESDLQDAEPDFRGMNLIGYDAMAVGNHEFDNPLTVLRLQEKWAKFPFLSANIYQKSTGERLFKPWAIFTRQDIKIAVIGLTTDDTAKIGNPEYFTDIEFRKPAEEAKVVIQELNMNEKPDVIIATTHMGHYDNGDHGSNAPGDVEMARSLPAGSLAMIVGGHSQDPVCMASENKKQVNYVPGTPCAPDKQNGIWIVQAHEWGKYVGRADFEFRNGEMKMVNYQLIPVNLKKKVTWDNGKSERVLYTPEIAENPQMLSLLTPFQNKGKAQLEVKIGSVNGLLEGDRSKVRFVQTNMGRVILAAQIARTGADFGVMSGGGIRDSIEAGDITYKSVLKVQPFGNIVVYADMSGKEVVDYLTAVAQMKPDSGAYPQFANVSFVAKEGKLTDLKIKGEPVDPAKTYRMATLSFNATGGDGYPRIDNKPGYVNTGFIDAEVLKEFIQQNSPLDAAAFTPKGEVSWL</sequence>
<dbReference type="Pfam" id="PF00149">
    <property type="entry name" value="Metallophos"/>
    <property type="match status" value="1"/>
</dbReference>
<dbReference type="Gene3D" id="3.60.21.10">
    <property type="match status" value="1"/>
</dbReference>
<keyword evidence="5 7" id="KW-0547">Nucleotide-binding</keyword>
<comment type="similarity">
    <text evidence="2 7">Belongs to the 5'-nucleotidase family.</text>
</comment>
<evidence type="ECO:0000256" key="3">
    <source>
        <dbReference type="ARBA" id="ARBA00022723"/>
    </source>
</evidence>
<feature type="domain" description="Calcineurin-like phosphoesterase" evidence="8">
    <location>
        <begin position="35"/>
        <end position="253"/>
    </location>
</feature>
<dbReference type="GO" id="GO:0008768">
    <property type="term" value="F:UDP-sugar diphosphatase activity"/>
    <property type="evidence" value="ECO:0007669"/>
    <property type="project" value="TreeGrafter"/>
</dbReference>
<comment type="subcellular location">
    <subcellularLocation>
        <location evidence="1">Periplasm</location>
    </subcellularLocation>
</comment>
<dbReference type="PROSITE" id="PS00786">
    <property type="entry name" value="5_NUCLEOTIDASE_2"/>
    <property type="match status" value="1"/>
</dbReference>
<evidence type="ECO:0000313" key="13">
    <source>
        <dbReference type="EMBL" id="HAG3490347.1"/>
    </source>
</evidence>
<dbReference type="AlphaFoldDB" id="A0A762VBI3"/>
<name>A0A762VBI3_SALER</name>
<evidence type="ECO:0000256" key="6">
    <source>
        <dbReference type="ARBA" id="ARBA00022764"/>
    </source>
</evidence>
<protein>
    <submittedName>
        <fullName evidence="16">Bifunctional UDP-sugar hydrolase/5'-nucleotidase</fullName>
    </submittedName>
</protein>
<dbReference type="EMBL" id="DAAULL010000006">
    <property type="protein sequence ID" value="HAF2723842.1"/>
    <property type="molecule type" value="Genomic_DNA"/>
</dbReference>
<evidence type="ECO:0000313" key="15">
    <source>
        <dbReference type="EMBL" id="HAG4002732.1"/>
    </source>
</evidence>
<feature type="domain" description="5'-Nucleotidase C-terminal" evidence="9">
    <location>
        <begin position="364"/>
        <end position="507"/>
    </location>
</feature>
<evidence type="ECO:0000256" key="5">
    <source>
        <dbReference type="ARBA" id="ARBA00022741"/>
    </source>
</evidence>
<feature type="chain" id="PRO_5036509304" evidence="7">
    <location>
        <begin position="26"/>
        <end position="550"/>
    </location>
</feature>
<evidence type="ECO:0000313" key="16">
    <source>
        <dbReference type="EMBL" id="HAG4016129.1"/>
    </source>
</evidence>
<evidence type="ECO:0000256" key="1">
    <source>
        <dbReference type="ARBA" id="ARBA00004418"/>
    </source>
</evidence>
<evidence type="ECO:0000259" key="9">
    <source>
        <dbReference type="Pfam" id="PF02872"/>
    </source>
</evidence>
<dbReference type="InterPro" id="IPR029052">
    <property type="entry name" value="Metallo-depent_PP-like"/>
</dbReference>
<dbReference type="PRINTS" id="PR01607">
    <property type="entry name" value="APYRASEFAMLY"/>
</dbReference>
<dbReference type="SUPFAM" id="SSF55816">
    <property type="entry name" value="5'-nucleotidase (syn. UDP-sugar hydrolase), C-terminal domain"/>
    <property type="match status" value="1"/>
</dbReference>
<dbReference type="GO" id="GO:0030288">
    <property type="term" value="C:outer membrane-bounded periplasmic space"/>
    <property type="evidence" value="ECO:0007669"/>
    <property type="project" value="TreeGrafter"/>
</dbReference>
<dbReference type="Pfam" id="PF02872">
    <property type="entry name" value="5_nucleotid_C"/>
    <property type="match status" value="1"/>
</dbReference>
<dbReference type="FunFam" id="3.60.21.10:FF:000025">
    <property type="entry name" value="Protein UshA"/>
    <property type="match status" value="1"/>
</dbReference>
<dbReference type="PANTHER" id="PTHR11575:SF46">
    <property type="entry name" value="PROTEIN USHA"/>
    <property type="match status" value="1"/>
</dbReference>
<evidence type="ECO:0000259" key="8">
    <source>
        <dbReference type="Pfam" id="PF00149"/>
    </source>
</evidence>
<dbReference type="EMBL" id="DAAVIM010000006">
    <property type="protein sequence ID" value="HAF4934042.1"/>
    <property type="molecule type" value="Genomic_DNA"/>
</dbReference>
<evidence type="ECO:0000313" key="14">
    <source>
        <dbReference type="EMBL" id="HAG3853595.1"/>
    </source>
</evidence>
<proteinExistence type="inferred from homology"/>
<feature type="signal peptide" evidence="7">
    <location>
        <begin position="1"/>
        <end position="25"/>
    </location>
</feature>
<evidence type="ECO:0000313" key="10">
    <source>
        <dbReference type="EMBL" id="HAF2723842.1"/>
    </source>
</evidence>
<evidence type="ECO:0000313" key="12">
    <source>
        <dbReference type="EMBL" id="HAF5251203.1"/>
    </source>
</evidence>
<evidence type="ECO:0000256" key="4">
    <source>
        <dbReference type="ARBA" id="ARBA00022729"/>
    </source>
</evidence>
<evidence type="ECO:0000256" key="2">
    <source>
        <dbReference type="ARBA" id="ARBA00006654"/>
    </source>
</evidence>
<dbReference type="FunFam" id="3.90.780.10:FF:000003">
    <property type="entry name" value="Protein UshA"/>
    <property type="match status" value="1"/>
</dbReference>